<evidence type="ECO:0000313" key="1">
    <source>
        <dbReference type="EMBL" id="CAD0009196.1"/>
    </source>
</evidence>
<keyword evidence="2" id="KW-1185">Reference proteome</keyword>
<evidence type="ECO:0008006" key="3">
    <source>
        <dbReference type="Google" id="ProtNLM"/>
    </source>
</evidence>
<comment type="caution">
    <text evidence="1">The sequence shown here is derived from an EMBL/GenBank/DDBJ whole genome shotgun (WGS) entry which is preliminary data.</text>
</comment>
<name>A0A6V6ZCC4_9FLAO</name>
<accession>A0A6V6ZCC4</accession>
<dbReference type="AlphaFoldDB" id="A0A6V6ZCC4"/>
<proteinExistence type="predicted"/>
<organism evidence="1 2">
    <name type="scientific">Flavobacterium chungangense</name>
    <dbReference type="NCBI Taxonomy" id="554283"/>
    <lineage>
        <taxon>Bacteria</taxon>
        <taxon>Pseudomonadati</taxon>
        <taxon>Bacteroidota</taxon>
        <taxon>Flavobacteriia</taxon>
        <taxon>Flavobacteriales</taxon>
        <taxon>Flavobacteriaceae</taxon>
        <taxon>Flavobacterium</taxon>
    </lineage>
</organism>
<dbReference type="EMBL" id="CAIJDO010000253">
    <property type="protein sequence ID" value="CAD0009196.1"/>
    <property type="molecule type" value="Genomic_DNA"/>
</dbReference>
<evidence type="ECO:0000313" key="2">
    <source>
        <dbReference type="Proteomes" id="UP000556700"/>
    </source>
</evidence>
<reference evidence="1 2" key="1">
    <citation type="submission" date="2020-06" db="EMBL/GenBank/DDBJ databases">
        <authorList>
            <person name="Criscuolo A."/>
        </authorList>
    </citation>
    <scope>NUCLEOTIDE SEQUENCE [LARGE SCALE GENOMIC DNA]</scope>
    <source>
        <strain evidence="2">CIP 110025</strain>
    </source>
</reference>
<sequence length="172" mass="19092">MFKLIKQTKMIRGTNFLFLLFITTAYSQTTYPKINGYVGIMHPIVTFSNEETTTNFDGHYVVAFPMGINLWKTSKIGFSFEIVPTIKDDDGVSKSSNLTFHPGVLVPLGSGFSFAGRAAFETSGRYGFTPVFNKTLIKSENCSYYAALPLPARFGNDKPATFTIGFQFGVLF</sequence>
<gene>
    <name evidence="1" type="ORF">FLACHUCJ7_04140</name>
</gene>
<dbReference type="Proteomes" id="UP000556700">
    <property type="component" value="Unassembled WGS sequence"/>
</dbReference>
<protein>
    <recommendedName>
        <fullName evidence="3">Outer membrane protein beta-barrel domain-containing protein</fullName>
    </recommendedName>
</protein>